<feature type="domain" description="D-isomer specific 2-hydroxyacid dehydrogenase NAD-binding" evidence="6">
    <location>
        <begin position="105"/>
        <end position="286"/>
    </location>
</feature>
<proteinExistence type="inferred from homology"/>
<dbReference type="EMBL" id="JADIMQ010000115">
    <property type="protein sequence ID" value="MBO8449223.1"/>
    <property type="molecule type" value="Genomic_DNA"/>
</dbReference>
<comment type="caution">
    <text evidence="7">The sequence shown here is derived from an EMBL/GenBank/DDBJ whole genome shotgun (WGS) entry which is preliminary data.</text>
</comment>
<evidence type="ECO:0000256" key="3">
    <source>
        <dbReference type="ARBA" id="ARBA00023027"/>
    </source>
</evidence>
<dbReference type="PROSITE" id="PS00671">
    <property type="entry name" value="D_2_HYDROXYACID_DH_3"/>
    <property type="match status" value="1"/>
</dbReference>
<organism evidence="7 8">
    <name type="scientific">Candidatus Cryptobacteroides merdigallinarum</name>
    <dbReference type="NCBI Taxonomy" id="2840770"/>
    <lineage>
        <taxon>Bacteria</taxon>
        <taxon>Pseudomonadati</taxon>
        <taxon>Bacteroidota</taxon>
        <taxon>Bacteroidia</taxon>
        <taxon>Bacteroidales</taxon>
        <taxon>Candidatus Cryptobacteroides</taxon>
    </lineage>
</organism>
<accession>A0A9D9HGC2</accession>
<reference evidence="7" key="2">
    <citation type="journal article" date="2021" name="PeerJ">
        <title>Extensive microbial diversity within the chicken gut microbiome revealed by metagenomics and culture.</title>
        <authorList>
            <person name="Gilroy R."/>
            <person name="Ravi A."/>
            <person name="Getino M."/>
            <person name="Pursley I."/>
            <person name="Horton D.L."/>
            <person name="Alikhan N.F."/>
            <person name="Baker D."/>
            <person name="Gharbi K."/>
            <person name="Hall N."/>
            <person name="Watson M."/>
            <person name="Adriaenssens E.M."/>
            <person name="Foster-Nyarko E."/>
            <person name="Jarju S."/>
            <person name="Secka A."/>
            <person name="Antonio M."/>
            <person name="Oren A."/>
            <person name="Chaudhuri R.R."/>
            <person name="La Ragione R."/>
            <person name="Hildebrand F."/>
            <person name="Pallen M.J."/>
        </authorList>
    </citation>
    <scope>NUCLEOTIDE SEQUENCE</scope>
    <source>
        <strain evidence="7">20514</strain>
    </source>
</reference>
<dbReference type="InterPro" id="IPR006139">
    <property type="entry name" value="D-isomer_2_OHA_DH_cat_dom"/>
</dbReference>
<dbReference type="PANTHER" id="PTHR43761:SF1">
    <property type="entry name" value="D-ISOMER SPECIFIC 2-HYDROXYACID DEHYDROGENASE CATALYTIC DOMAIN-CONTAINING PROTEIN-RELATED"/>
    <property type="match status" value="1"/>
</dbReference>
<evidence type="ECO:0000313" key="7">
    <source>
        <dbReference type="EMBL" id="MBO8449223.1"/>
    </source>
</evidence>
<evidence type="ECO:0000256" key="2">
    <source>
        <dbReference type="ARBA" id="ARBA00023002"/>
    </source>
</evidence>
<dbReference type="Proteomes" id="UP000810252">
    <property type="component" value="Unassembled WGS sequence"/>
</dbReference>
<dbReference type="InterPro" id="IPR006140">
    <property type="entry name" value="D-isomer_DH_NAD-bd"/>
</dbReference>
<dbReference type="AlphaFoldDB" id="A0A9D9HGC2"/>
<dbReference type="SUPFAM" id="SSF51735">
    <property type="entry name" value="NAD(P)-binding Rossmann-fold domains"/>
    <property type="match status" value="1"/>
</dbReference>
<evidence type="ECO:0000313" key="8">
    <source>
        <dbReference type="Proteomes" id="UP000810252"/>
    </source>
</evidence>
<dbReference type="InterPro" id="IPR029753">
    <property type="entry name" value="D-isomer_DH_CS"/>
</dbReference>
<dbReference type="GO" id="GO:0016616">
    <property type="term" value="F:oxidoreductase activity, acting on the CH-OH group of donors, NAD or NADP as acceptor"/>
    <property type="evidence" value="ECO:0007669"/>
    <property type="project" value="InterPro"/>
</dbReference>
<protein>
    <submittedName>
        <fullName evidence="7">D-2-hydroxyacid dehydrogenase</fullName>
    </submittedName>
</protein>
<reference evidence="7" key="1">
    <citation type="submission" date="2020-10" db="EMBL/GenBank/DDBJ databases">
        <authorList>
            <person name="Gilroy R."/>
        </authorList>
    </citation>
    <scope>NUCLEOTIDE SEQUENCE</scope>
    <source>
        <strain evidence="7">20514</strain>
    </source>
</reference>
<dbReference type="Pfam" id="PF00389">
    <property type="entry name" value="2-Hacid_dh"/>
    <property type="match status" value="1"/>
</dbReference>
<sequence length="309" mass="32729">MKIVFLDAATLGDVSFAPVEALGELVCWPVSDPVEAMDRVKDCDVLIVNKVKVTPGLIDAAANLKLICEAATGVNNIDLGYAASKGIPVRNVAGYSTESVVQCTFMHILSLAGRLPYYDARVKSGEYSRSGLFTDVSLPFHELAGKTMGIIGMGTIGRRVADVASAFGMEVIYYSTSGTSHCTEYPSVSLGQLMSVSDVVSVHAPLNERTEGLVGRKELAMMKDTAFIVNMGRGGIVDEAALAEAVDAGTIAGAALDVYSSEPLSPENPLAKVVRKDRLSLTPHTAWASVEARTRLVEMIAANIAAGWE</sequence>
<dbReference type="GO" id="GO:0051287">
    <property type="term" value="F:NAD binding"/>
    <property type="evidence" value="ECO:0007669"/>
    <property type="project" value="InterPro"/>
</dbReference>
<evidence type="ECO:0000259" key="5">
    <source>
        <dbReference type="Pfam" id="PF00389"/>
    </source>
</evidence>
<name>A0A9D9HGC2_9BACT</name>
<feature type="domain" description="D-isomer specific 2-hydroxyacid dehydrogenase catalytic" evidence="5">
    <location>
        <begin position="20"/>
        <end position="306"/>
    </location>
</feature>
<dbReference type="PANTHER" id="PTHR43761">
    <property type="entry name" value="D-ISOMER SPECIFIC 2-HYDROXYACID DEHYDROGENASE FAMILY PROTEIN (AFU_ORTHOLOGUE AFUA_1G13630)"/>
    <property type="match status" value="1"/>
</dbReference>
<dbReference type="CDD" id="cd12162">
    <property type="entry name" value="2-Hacid_dh_4"/>
    <property type="match status" value="1"/>
</dbReference>
<dbReference type="NCBIfam" id="NF006263">
    <property type="entry name" value="PRK08410.1"/>
    <property type="match status" value="1"/>
</dbReference>
<dbReference type="InterPro" id="IPR050418">
    <property type="entry name" value="D-iso_2-hydroxyacid_DH_PdxB"/>
</dbReference>
<dbReference type="Gene3D" id="3.40.50.720">
    <property type="entry name" value="NAD(P)-binding Rossmann-like Domain"/>
    <property type="match status" value="2"/>
</dbReference>
<comment type="similarity">
    <text evidence="1 4">Belongs to the D-isomer specific 2-hydroxyacid dehydrogenase family.</text>
</comment>
<keyword evidence="3" id="KW-0520">NAD</keyword>
<dbReference type="SUPFAM" id="SSF52283">
    <property type="entry name" value="Formate/glycerate dehydrogenase catalytic domain-like"/>
    <property type="match status" value="1"/>
</dbReference>
<dbReference type="InterPro" id="IPR036291">
    <property type="entry name" value="NAD(P)-bd_dom_sf"/>
</dbReference>
<gene>
    <name evidence="7" type="ORF">IAC29_08140</name>
</gene>
<evidence type="ECO:0000256" key="4">
    <source>
        <dbReference type="RuleBase" id="RU003719"/>
    </source>
</evidence>
<dbReference type="Pfam" id="PF02826">
    <property type="entry name" value="2-Hacid_dh_C"/>
    <property type="match status" value="1"/>
</dbReference>
<keyword evidence="2 4" id="KW-0560">Oxidoreductase</keyword>
<evidence type="ECO:0000256" key="1">
    <source>
        <dbReference type="ARBA" id="ARBA00005854"/>
    </source>
</evidence>
<evidence type="ECO:0000259" key="6">
    <source>
        <dbReference type="Pfam" id="PF02826"/>
    </source>
</evidence>